<dbReference type="EMBL" id="FUXU01000016">
    <property type="protein sequence ID" value="SKA52034.1"/>
    <property type="molecule type" value="Genomic_DNA"/>
</dbReference>
<dbReference type="SUPFAM" id="SSF51161">
    <property type="entry name" value="Trimeric LpxA-like enzymes"/>
    <property type="match status" value="1"/>
</dbReference>
<dbReference type="InterPro" id="IPR011004">
    <property type="entry name" value="Trimer_LpxA-like_sf"/>
</dbReference>
<dbReference type="OrthoDB" id="9815592at2"/>
<evidence type="ECO:0000313" key="2">
    <source>
        <dbReference type="Proteomes" id="UP000190162"/>
    </source>
</evidence>
<dbReference type="Gene3D" id="2.160.10.10">
    <property type="entry name" value="Hexapeptide repeat proteins"/>
    <property type="match status" value="1"/>
</dbReference>
<sequence>MFNFLFRWRNKVRVSEDNHISLEKNVRIRQCGIQIKGKNNRLIIEEGVNLKGVHIEIDGDNCQIIIGRNCVIGEGCYLSSREKGTTLRIGDNCMFSRNVKLMTSDGHNICINSERINRAKDITVGNNVWLADSVTVLKGVHIGDGAIAGIQSVVTKDVPEISVVAGNPAKVVKKAVSWKRELTY</sequence>
<evidence type="ECO:0000313" key="1">
    <source>
        <dbReference type="EMBL" id="SKA52034.1"/>
    </source>
</evidence>
<proteinExistence type="predicted"/>
<dbReference type="AlphaFoldDB" id="A0A1T4UH52"/>
<dbReference type="RefSeq" id="WP_078752138.1">
    <property type="nucleotide sequence ID" value="NZ_FUXU01000016.1"/>
</dbReference>
<keyword evidence="2" id="KW-1185">Reference proteome</keyword>
<dbReference type="Proteomes" id="UP000190162">
    <property type="component" value="Unassembled WGS sequence"/>
</dbReference>
<dbReference type="GO" id="GO:0016740">
    <property type="term" value="F:transferase activity"/>
    <property type="evidence" value="ECO:0007669"/>
    <property type="project" value="UniProtKB-KW"/>
</dbReference>
<accession>A0A1T4UH52</accession>
<reference evidence="2" key="1">
    <citation type="submission" date="2017-02" db="EMBL/GenBank/DDBJ databases">
        <authorList>
            <person name="Varghese N."/>
            <person name="Submissions S."/>
        </authorList>
    </citation>
    <scope>NUCLEOTIDE SEQUENCE [LARGE SCALE GENOMIC DNA]</scope>
    <source>
        <strain evidence="2">DSM 22720</strain>
    </source>
</reference>
<dbReference type="InterPro" id="IPR051159">
    <property type="entry name" value="Hexapeptide_acetyltransf"/>
</dbReference>
<organism evidence="1 2">
    <name type="scientific">Enterovibrio nigricans DSM 22720</name>
    <dbReference type="NCBI Taxonomy" id="1121868"/>
    <lineage>
        <taxon>Bacteria</taxon>
        <taxon>Pseudomonadati</taxon>
        <taxon>Pseudomonadota</taxon>
        <taxon>Gammaproteobacteria</taxon>
        <taxon>Vibrionales</taxon>
        <taxon>Vibrionaceae</taxon>
        <taxon>Enterovibrio</taxon>
    </lineage>
</organism>
<name>A0A1T4UH52_9GAMM</name>
<dbReference type="PANTHER" id="PTHR23416:SF78">
    <property type="entry name" value="LIPOPOLYSACCHARIDE BIOSYNTHESIS O-ACETYL TRANSFERASE WBBJ-RELATED"/>
    <property type="match status" value="1"/>
</dbReference>
<protein>
    <submittedName>
        <fullName evidence="1">Acetyltransferase (Isoleucine patch superfamily)</fullName>
    </submittedName>
</protein>
<keyword evidence="1" id="KW-0808">Transferase</keyword>
<dbReference type="CDD" id="cd04647">
    <property type="entry name" value="LbH_MAT_like"/>
    <property type="match status" value="1"/>
</dbReference>
<dbReference type="PANTHER" id="PTHR23416">
    <property type="entry name" value="SIALIC ACID SYNTHASE-RELATED"/>
    <property type="match status" value="1"/>
</dbReference>
<gene>
    <name evidence="1" type="ORF">SAMN02745132_01750</name>
</gene>